<name>A0AAD6CKZ2_9EURO</name>
<dbReference type="Gene3D" id="3.10.129.110">
    <property type="entry name" value="Polyketide synthase dehydratase"/>
    <property type="match status" value="1"/>
</dbReference>
<dbReference type="CDD" id="cd05930">
    <property type="entry name" value="A_NRPS"/>
    <property type="match status" value="1"/>
</dbReference>
<protein>
    <submittedName>
        <fullName evidence="14">Nonribosomal peptide synthetase</fullName>
    </submittedName>
</protein>
<evidence type="ECO:0000313" key="14">
    <source>
        <dbReference type="EMBL" id="KAJ5524550.1"/>
    </source>
</evidence>
<dbReference type="PROSITE" id="PS52004">
    <property type="entry name" value="KS3_2"/>
    <property type="match status" value="1"/>
</dbReference>
<dbReference type="InterPro" id="IPR018201">
    <property type="entry name" value="Ketoacyl_synth_AS"/>
</dbReference>
<dbReference type="FunFam" id="3.40.47.10:FF:000019">
    <property type="entry name" value="Polyketide synthase type I"/>
    <property type="match status" value="1"/>
</dbReference>
<dbReference type="InterPro" id="IPR049552">
    <property type="entry name" value="PKS_DH_N"/>
</dbReference>
<dbReference type="FunFam" id="3.40.366.10:FF:000002">
    <property type="entry name" value="Probable polyketide synthase 2"/>
    <property type="match status" value="1"/>
</dbReference>
<keyword evidence="3" id="KW-0436">Ligase</keyword>
<evidence type="ECO:0000256" key="2">
    <source>
        <dbReference type="ARBA" id="ARBA00022553"/>
    </source>
</evidence>
<dbReference type="InterPro" id="IPR013120">
    <property type="entry name" value="FAR_NAD-bd"/>
</dbReference>
<dbReference type="InterPro" id="IPR057326">
    <property type="entry name" value="KR_dom"/>
</dbReference>
<dbReference type="InterPro" id="IPR020841">
    <property type="entry name" value="PKS_Beta-ketoAc_synthase_dom"/>
</dbReference>
<dbReference type="PANTHER" id="PTHR43775:SF20">
    <property type="entry name" value="HYBRID PKS-NRPS SYNTHETASE APDA"/>
    <property type="match status" value="1"/>
</dbReference>
<feature type="region of interest" description="C-terminal hotdog fold" evidence="9">
    <location>
        <begin position="1096"/>
        <end position="1248"/>
    </location>
</feature>
<dbReference type="SMART" id="SM00827">
    <property type="entry name" value="PKS_AT"/>
    <property type="match status" value="1"/>
</dbReference>
<keyword evidence="4" id="KW-0489">Methyltransferase</keyword>
<gene>
    <name evidence="14" type="ORF">N7494_011200</name>
</gene>
<dbReference type="InterPro" id="IPR020807">
    <property type="entry name" value="PKS_DH"/>
</dbReference>
<dbReference type="Gene3D" id="3.30.300.30">
    <property type="match status" value="1"/>
</dbReference>
<dbReference type="InterPro" id="IPR045851">
    <property type="entry name" value="AMP-bd_C_sf"/>
</dbReference>
<keyword evidence="1" id="KW-0596">Phosphopantetheine</keyword>
<evidence type="ECO:0000256" key="6">
    <source>
        <dbReference type="ARBA" id="ARBA00022737"/>
    </source>
</evidence>
<dbReference type="InterPro" id="IPR016036">
    <property type="entry name" value="Malonyl_transacylase_ACP-bd"/>
</dbReference>
<dbReference type="Pfam" id="PF21089">
    <property type="entry name" value="PKS_DH_N"/>
    <property type="match status" value="1"/>
</dbReference>
<dbReference type="GO" id="GO:0004312">
    <property type="term" value="F:fatty acid synthase activity"/>
    <property type="evidence" value="ECO:0007669"/>
    <property type="project" value="TreeGrafter"/>
</dbReference>
<dbReference type="Pfam" id="PF07993">
    <property type="entry name" value="NAD_binding_4"/>
    <property type="match status" value="1"/>
</dbReference>
<dbReference type="CDD" id="cd19532">
    <property type="entry name" value="C_PKS-NRPS"/>
    <property type="match status" value="1"/>
</dbReference>
<dbReference type="InterPro" id="IPR049900">
    <property type="entry name" value="PKS_mFAS_DH"/>
</dbReference>
<dbReference type="InterPro" id="IPR049551">
    <property type="entry name" value="PKS_DH_C"/>
</dbReference>
<dbReference type="InterPro" id="IPR010071">
    <property type="entry name" value="AA_adenyl_dom"/>
</dbReference>
<dbReference type="InterPro" id="IPR020806">
    <property type="entry name" value="PKS_PP-bd"/>
</dbReference>
<dbReference type="CDD" id="cd02440">
    <property type="entry name" value="AdoMet_MTases"/>
    <property type="match status" value="1"/>
</dbReference>
<dbReference type="InterPro" id="IPR036736">
    <property type="entry name" value="ACP-like_sf"/>
</dbReference>
<reference evidence="14 15" key="1">
    <citation type="journal article" date="2023" name="IMA Fungus">
        <title>Comparative genomic study of the Penicillium genus elucidates a diverse pangenome and 15 lateral gene transfer events.</title>
        <authorList>
            <person name="Petersen C."/>
            <person name="Sorensen T."/>
            <person name="Nielsen M.R."/>
            <person name="Sondergaard T.E."/>
            <person name="Sorensen J.L."/>
            <person name="Fitzpatrick D.A."/>
            <person name="Frisvad J.C."/>
            <person name="Nielsen K.L."/>
        </authorList>
    </citation>
    <scope>NUCLEOTIDE SEQUENCE [LARGE SCALE GENOMIC DNA]</scope>
    <source>
        <strain evidence="14 15">IBT 35679</strain>
    </source>
</reference>
<dbReference type="InterPro" id="IPR023213">
    <property type="entry name" value="CAT-like_dom_sf"/>
</dbReference>
<comment type="similarity">
    <text evidence="8">In the C-terminal section; belongs to the NRP synthetase family.</text>
</comment>
<dbReference type="Gene3D" id="1.10.1200.10">
    <property type="entry name" value="ACP-like"/>
    <property type="match status" value="2"/>
</dbReference>
<dbReference type="Gene3D" id="3.30.559.10">
    <property type="entry name" value="Chloramphenicol acetyltransferase-like domain"/>
    <property type="match status" value="1"/>
</dbReference>
<dbReference type="Pfam" id="PF00550">
    <property type="entry name" value="PP-binding"/>
    <property type="match status" value="2"/>
</dbReference>
<evidence type="ECO:0000256" key="4">
    <source>
        <dbReference type="ARBA" id="ARBA00022603"/>
    </source>
</evidence>
<keyword evidence="15" id="KW-1185">Reference proteome</keyword>
<dbReference type="InterPro" id="IPR016035">
    <property type="entry name" value="Acyl_Trfase/lysoPLipase"/>
</dbReference>
<dbReference type="InterPro" id="IPR036291">
    <property type="entry name" value="NAD(P)-bd_dom_sf"/>
</dbReference>
<dbReference type="SUPFAM" id="SSF55048">
    <property type="entry name" value="Probable ACP-binding domain of malonyl-CoA ACP transacylase"/>
    <property type="match status" value="1"/>
</dbReference>
<evidence type="ECO:0000259" key="13">
    <source>
        <dbReference type="PROSITE" id="PS52019"/>
    </source>
</evidence>
<dbReference type="EMBL" id="JAQIZZ010000008">
    <property type="protein sequence ID" value="KAJ5524550.1"/>
    <property type="molecule type" value="Genomic_DNA"/>
</dbReference>
<dbReference type="InterPro" id="IPR009081">
    <property type="entry name" value="PP-bd_ACP"/>
</dbReference>
<feature type="active site" description="Proton acceptor; for dehydratase activity" evidence="9">
    <location>
        <position position="978"/>
    </location>
</feature>
<dbReference type="SUPFAM" id="SSF53335">
    <property type="entry name" value="S-adenosyl-L-methionine-dependent methyltransferases"/>
    <property type="match status" value="1"/>
</dbReference>
<evidence type="ECO:0000256" key="3">
    <source>
        <dbReference type="ARBA" id="ARBA00022598"/>
    </source>
</evidence>
<keyword evidence="2" id="KW-0597">Phosphoprotein</keyword>
<dbReference type="GO" id="GO:0008168">
    <property type="term" value="F:methyltransferase activity"/>
    <property type="evidence" value="ECO:0007669"/>
    <property type="project" value="UniProtKB-KW"/>
</dbReference>
<feature type="domain" description="Ketosynthase family 3 (KS3)" evidence="12">
    <location>
        <begin position="6"/>
        <end position="443"/>
    </location>
</feature>
<dbReference type="Gene3D" id="3.30.559.30">
    <property type="entry name" value="Nonribosomal peptide synthetase, condensation domain"/>
    <property type="match status" value="1"/>
</dbReference>
<dbReference type="Pfam" id="PF16197">
    <property type="entry name" value="KAsynt_C_assoc"/>
    <property type="match status" value="1"/>
</dbReference>
<dbReference type="Pfam" id="PF14765">
    <property type="entry name" value="PS-DH"/>
    <property type="match status" value="1"/>
</dbReference>
<organism evidence="14 15">
    <name type="scientific">Penicillium frequentans</name>
    <dbReference type="NCBI Taxonomy" id="3151616"/>
    <lineage>
        <taxon>Eukaryota</taxon>
        <taxon>Fungi</taxon>
        <taxon>Dikarya</taxon>
        <taxon>Ascomycota</taxon>
        <taxon>Pezizomycotina</taxon>
        <taxon>Eurotiomycetes</taxon>
        <taxon>Eurotiomycetidae</taxon>
        <taxon>Eurotiales</taxon>
        <taxon>Aspergillaceae</taxon>
        <taxon>Penicillium</taxon>
    </lineage>
</organism>
<dbReference type="GO" id="GO:0016874">
    <property type="term" value="F:ligase activity"/>
    <property type="evidence" value="ECO:0007669"/>
    <property type="project" value="UniProtKB-KW"/>
</dbReference>
<evidence type="ECO:0000256" key="1">
    <source>
        <dbReference type="ARBA" id="ARBA00022450"/>
    </source>
</evidence>
<keyword evidence="7" id="KW-0511">Multifunctional enzyme</keyword>
<evidence type="ECO:0000256" key="10">
    <source>
        <dbReference type="SAM" id="MobiDB-lite"/>
    </source>
</evidence>
<proteinExistence type="inferred from homology"/>
<dbReference type="SUPFAM" id="SSF51735">
    <property type="entry name" value="NAD(P)-binding Rossmann-fold domains"/>
    <property type="match status" value="2"/>
</dbReference>
<dbReference type="SUPFAM" id="SSF53901">
    <property type="entry name" value="Thiolase-like"/>
    <property type="match status" value="1"/>
</dbReference>
<dbReference type="InterPro" id="IPR020845">
    <property type="entry name" value="AMP-binding_CS"/>
</dbReference>
<dbReference type="InterPro" id="IPR013217">
    <property type="entry name" value="Methyltransf_12"/>
</dbReference>
<dbReference type="SUPFAM" id="SSF56801">
    <property type="entry name" value="Acetyl-CoA synthetase-like"/>
    <property type="match status" value="1"/>
</dbReference>
<dbReference type="GO" id="GO:0030639">
    <property type="term" value="P:polyketide biosynthetic process"/>
    <property type="evidence" value="ECO:0007669"/>
    <property type="project" value="UniProtKB-ARBA"/>
</dbReference>
<dbReference type="InterPro" id="IPR029063">
    <property type="entry name" value="SAM-dependent_MTases_sf"/>
</dbReference>
<dbReference type="GO" id="GO:0009403">
    <property type="term" value="P:toxin biosynthetic process"/>
    <property type="evidence" value="ECO:0007669"/>
    <property type="project" value="UniProtKB-ARBA"/>
</dbReference>
<dbReference type="Pfam" id="PF08659">
    <property type="entry name" value="KR"/>
    <property type="match status" value="1"/>
</dbReference>
<dbReference type="GO" id="GO:0006633">
    <property type="term" value="P:fatty acid biosynthetic process"/>
    <property type="evidence" value="ECO:0007669"/>
    <property type="project" value="InterPro"/>
</dbReference>
<dbReference type="SUPFAM" id="SSF47336">
    <property type="entry name" value="ACP-like"/>
    <property type="match status" value="2"/>
</dbReference>
<dbReference type="Pfam" id="PF00698">
    <property type="entry name" value="Acyl_transf_1"/>
    <property type="match status" value="1"/>
</dbReference>
<dbReference type="InterPro" id="IPR050091">
    <property type="entry name" value="PKS_NRPS_Biosynth_Enz"/>
</dbReference>
<evidence type="ECO:0000256" key="5">
    <source>
        <dbReference type="ARBA" id="ARBA00022679"/>
    </source>
</evidence>
<feature type="domain" description="PKS/mFAS DH" evidence="13">
    <location>
        <begin position="945"/>
        <end position="1248"/>
    </location>
</feature>
<dbReference type="SMART" id="SM00826">
    <property type="entry name" value="PKS_DH"/>
    <property type="match status" value="1"/>
</dbReference>
<dbReference type="GO" id="GO:0004315">
    <property type="term" value="F:3-oxoacyl-[acyl-carrier-protein] synthase activity"/>
    <property type="evidence" value="ECO:0007669"/>
    <property type="project" value="InterPro"/>
</dbReference>
<comment type="caution">
    <text evidence="14">The sequence shown here is derived from an EMBL/GenBank/DDBJ whole genome shotgun (WGS) entry which is preliminary data.</text>
</comment>
<feature type="region of interest" description="N-terminal hotdog fold" evidence="9">
    <location>
        <begin position="945"/>
        <end position="1079"/>
    </location>
</feature>
<feature type="active site" description="Proton donor; for dehydratase activity" evidence="9">
    <location>
        <position position="1157"/>
    </location>
</feature>
<dbReference type="InterPro" id="IPR014030">
    <property type="entry name" value="Ketoacyl_synth_N"/>
</dbReference>
<feature type="domain" description="Carrier" evidence="11">
    <location>
        <begin position="3604"/>
        <end position="3684"/>
    </location>
</feature>
<dbReference type="InterPro" id="IPR042104">
    <property type="entry name" value="PKS_dehydratase_sf"/>
</dbReference>
<dbReference type="SMART" id="SM00822">
    <property type="entry name" value="PKS_KR"/>
    <property type="match status" value="1"/>
</dbReference>
<dbReference type="Gene3D" id="3.40.47.10">
    <property type="match status" value="1"/>
</dbReference>
<dbReference type="InterPro" id="IPR001242">
    <property type="entry name" value="Condensation_dom"/>
</dbReference>
<dbReference type="InterPro" id="IPR000873">
    <property type="entry name" value="AMP-dep_synth/lig_dom"/>
</dbReference>
<dbReference type="SUPFAM" id="SSF52151">
    <property type="entry name" value="FabD/lysophospholipase-like"/>
    <property type="match status" value="1"/>
</dbReference>
<dbReference type="Pfam" id="PF00109">
    <property type="entry name" value="ketoacyl-synt"/>
    <property type="match status" value="1"/>
</dbReference>
<keyword evidence="6" id="KW-0677">Repeat</keyword>
<dbReference type="SMART" id="SM01294">
    <property type="entry name" value="PKS_PP_betabranch"/>
    <property type="match status" value="1"/>
</dbReference>
<dbReference type="GO" id="GO:0031177">
    <property type="term" value="F:phosphopantetheine binding"/>
    <property type="evidence" value="ECO:0007669"/>
    <property type="project" value="InterPro"/>
</dbReference>
<dbReference type="NCBIfam" id="TIGR01733">
    <property type="entry name" value="AA-adenyl-dom"/>
    <property type="match status" value="1"/>
</dbReference>
<evidence type="ECO:0000313" key="15">
    <source>
        <dbReference type="Proteomes" id="UP001220324"/>
    </source>
</evidence>
<dbReference type="Pfam" id="PF00668">
    <property type="entry name" value="Condensation"/>
    <property type="match status" value="1"/>
</dbReference>
<dbReference type="Gene3D" id="3.40.50.720">
    <property type="entry name" value="NAD(P)-binding Rossmann-like Domain"/>
    <property type="match status" value="3"/>
</dbReference>
<dbReference type="SUPFAM" id="SSF52777">
    <property type="entry name" value="CoA-dependent acyltransferases"/>
    <property type="match status" value="2"/>
</dbReference>
<dbReference type="InterPro" id="IPR016039">
    <property type="entry name" value="Thiolase-like"/>
</dbReference>
<dbReference type="InterPro" id="IPR001227">
    <property type="entry name" value="Ac_transferase_dom_sf"/>
</dbReference>
<dbReference type="Gene3D" id="3.40.50.12780">
    <property type="entry name" value="N-terminal domain of ligase-like"/>
    <property type="match status" value="1"/>
</dbReference>
<dbReference type="PROSITE" id="PS00606">
    <property type="entry name" value="KS3_1"/>
    <property type="match status" value="1"/>
</dbReference>
<dbReference type="Proteomes" id="UP001220324">
    <property type="component" value="Unassembled WGS sequence"/>
</dbReference>
<dbReference type="PROSITE" id="PS00012">
    <property type="entry name" value="PHOSPHOPANTETHEINE"/>
    <property type="match status" value="1"/>
</dbReference>
<evidence type="ECO:0000259" key="11">
    <source>
        <dbReference type="PROSITE" id="PS50075"/>
    </source>
</evidence>
<evidence type="ECO:0000256" key="9">
    <source>
        <dbReference type="PROSITE-ProRule" id="PRU01363"/>
    </source>
</evidence>
<dbReference type="InterPro" id="IPR014043">
    <property type="entry name" value="Acyl_transferase_dom"/>
</dbReference>
<keyword evidence="5" id="KW-0808">Transferase</keyword>
<evidence type="ECO:0000256" key="7">
    <source>
        <dbReference type="ARBA" id="ARBA00023268"/>
    </source>
</evidence>
<feature type="domain" description="Carrier" evidence="11">
    <location>
        <begin position="2421"/>
        <end position="2498"/>
    </location>
</feature>
<dbReference type="Pfam" id="PF00501">
    <property type="entry name" value="AMP-binding"/>
    <property type="match status" value="1"/>
</dbReference>
<dbReference type="Pfam" id="PF02801">
    <property type="entry name" value="Ketoacyl-synt_C"/>
    <property type="match status" value="1"/>
</dbReference>
<dbReference type="Gene3D" id="3.40.50.150">
    <property type="entry name" value="Vaccinia Virus protein VP39"/>
    <property type="match status" value="1"/>
</dbReference>
<dbReference type="Pfam" id="PF08242">
    <property type="entry name" value="Methyltransf_12"/>
    <property type="match status" value="1"/>
</dbReference>
<dbReference type="GO" id="GO:1901336">
    <property type="term" value="P:lactone biosynthetic process"/>
    <property type="evidence" value="ECO:0007669"/>
    <property type="project" value="UniProtKB-ARBA"/>
</dbReference>
<evidence type="ECO:0000259" key="12">
    <source>
        <dbReference type="PROSITE" id="PS52004"/>
    </source>
</evidence>
<dbReference type="InterPro" id="IPR032821">
    <property type="entry name" value="PKS_assoc"/>
</dbReference>
<sequence>MDTNNLEPIAIIGSSCRFPGGASMPSKLWKLLHSPRDVLCPIPAERFDPAGFYHQNGEHHGTSNVRHSYLLEEDPCVFDAPFFSLNAREAEAMDPQHRVLLETVYECLENGGTSIQDLQNTQTGVYVGLMTNDYHDIHLRDMETIPKYSGTGTTRSILSNRVSYFFNWKGPSMTIDTACSSSLVAVHLAVQSLRSGETPVAIAAGANLIFGPEMYIIESKLHMLSPQGRSRMWDDKADGYGRGEGVAAVMLKTLSAAIRDGDHIECIIRNTGVNQDGRTPGITMPSPLSQEALIRDTYRAAGLDLTRKEDRPQFFEAHGTGTPVGDPLEAEAIHRAFFEDQAMPSVDKSNMLYVGGIKTVIGHLEGAAGLAGLLKTSLALQHKVIPPNMHLDQLNPKVVPFTKNLRIPQQPIAWPTVSDGAVRRASVNSFGFGGTNAHAILESYDVARDETLPEPSLSLGVTPYVFSANSDSSLVASVKAFIAHMAEMDSSADLLDLAWTLQAKRTELSFRKSFSGATKEQLLENMRNAVLAVEKAPTAVFGTKALAPSQTPKILGVFTGQGAQWPSMGAELVRTSKRFAESIQTMEQSLGELADGPEWSLHQELSAAGSNSKIHLAEISQPLCTAVQIALVDLLRDANVQFSAVVGHSSGEIGAAYAAGVISLQDAIRVAYYRGVHVRHAAGSASKSGSMMAVGTSFAEAQALCKDAQFSGRLVVAASNAPSTVTISGDKDAIDELKAQLDQHGTFARVLKVDKAYHSHHMLPCAAPYLDSLNGCGIQVELPTVACWVSSVHGETMRSGSTEFEALSGKYWIDNMAQPVLFSQAVEKAVLDHGPFDLAIEIGPHAALKGPTTQTIKALTDVTIPYHGSLNRGERDDIAFSSLLGFLWERFASRGVQLGQFTESLMDRAPVLCKNLPGYQWDHRQRYWKESRLSKNFRQRSRRVHQLLGTACSDNVDGYDLRWRNILHADEMPWTRGHKFQEQILFPAAGHVALALEASKSLVAGKNVQLIELKNISIGKAITLEESGPGVEILFCLKRIQSTNTKIVADFACYSCPDDGGRAMNQCSSGRMTLFLSDEEFGTNVLPPRPDAIPGLVPVDTEDFYGSMNHIGLDYTEMFRKMENICRTRNYATSTTTKPAMDQDYIEELMVHPALFDICFQTVIAAFCYPGDGSFWTPYLPTSIESIRVSPIACIGGHDDPRVDIEASITEDSAVRIVGSLGAYSSTGEQLIQLEGLVCLSFAKETAATDRLLFAETIWKPTVAPVEDGLSMALESHKDDPDELDAVEANERVAFYYLRTLLENFTAEQVSKFEWWYQRLFEFANHLLPIVKRGSHHSLKAEWFADTYTTVQSLVKRFPDQIDLQLVVEVGENLPSYVCGTVPLLEVMLKEDRLTRLYQTGLGVPQVNRELSNIAKHLSHQFPDMKILEIGAGTGGMTLDVLKEIDGAFGSYTFTDISTGFFEKAQARLEEHSHGKMIFSALDIEKDPVTQGYTEGSYDVIIASNVLHATRELRVTVENARRLLRPGGYLLLNEVTGDMLRLKFIMSGLPGWWLGGDDGRRYSPTINPLQWDQILSESGFSGVDVIRQDYLDSSKQSISVIVSQAMDEMVEFLREPLLCPYMAPDVQDLFIVGGKTLRVSQMVKGVASQLRSWTSEITPTDSLLSLQGTAPEPGFTVVCLDDLDEPILETITSEKLKALQFLFSNAKHVLYVTRGAYQDSPYSMAIYGLGRTMTFENPDLQLQFLDIAQQSDINTRIIAEELLRLVAAETLDPSYLWTPEPEVAYVSCQKQIPRVVSNRQLNDKLNSNRRLITESAIAAEWQIVLDNMNNDLAFLSRGVARKSLLASSSADSTFDALFSLVHPMKGTDGRPQFLSVGKTNNSSQVVAAVTSELASSTVVSTGNLLVLPQQQNVDMPDVLRLSSMWLQAQKLMSLTPSLGRIILHEPDMPFAALARSLAMESGIKLTFTTTDPTLRKTQSWLWLHPYGPKSQFSGDIWSEANVFVSFTPVPEQLRAQIAGRLGDRCLVLSANQLQTFPSNAPQGVETILRAVAWACTKPTEETSTPGLVVNIKELDSDHVASRLQVSHPESSGLLPILSVILQDTFAVVDWTANSPVTVQVCPTVTDGLFSAHKTYILFGLSGDIGRSLADYMADHGARHIVLTSRRPPSVEAWVERLKDRGVTVKLLANDITHEEQTKTLIDQVKTTMPPIGGVVNGAMVLQDKLFSNMDIEDWNSAVKPKIDGSRHLDECFYNDQSLEFFMMLSSLASVIGNSGQSNYNAGNMYCCALAANRRKRGLAASVIDIGKIMGIGYVARNQKAVISLRSHKFQPISEPLFHHMFAEAVISGRPGSGRQPVLTSGMQKRLGLAEEDSAPPLWLSNPRFSHMKWEDKKVLVGDANASASPRIPVMDQLKTASQADQAESILCTSFATRLAAILQMSVDSVAQDTPLVDVGIDSLIAVEVRSWFLKELNVDVPVLKVIGGSSIRDICREVLGKLSLTFETSESQDSPPGVSPPAMSVTMVEKEKTPIVDVVEIIQSDAETVTQDELESSIDISPATSSTESVTEYRSTPTPGSSEDTEGESAEFDVASCMADTIALSSLQAPTAIRTAPLSHAQERMWLAHRYSDDPSAYNVAFAWKLQGNLDCDRFEAAIQAVIQRHEALHTAFGINAATGEPEQFTFHRENFKLENRPIVHEKDIHAQFLDFRKNVFDLDNGQTLKAALLRLSRKEHVFMLCYHHIIMDGISLRTFLGDLNQGYTSPGFWKPAPQYLDYAVAEREQLKGQAMKEDLDYWKQQFESPVGCLPLLPLSRVQSRPPLRISESFTTHAFIKKETVAKVKACSRQSGSTSFHFYTATLQVLLFQLLDGSVDDFCIGIADANRYDDRYVDAVGFCLNLLPVKLRVCGQETISQLLKKTRTSIYGALAHSKVPFDVLLEELKVPRSSTSNPLFQVLLNYTLGIRGPSKFASCAMDMVEVEDARTGCDLVVSIVETAGQDTALSFTMPPSLYLDQDCARLLDIYVGLVDQLSQLPDSLVSEVNLHSQLAPSLVSEIGSGPVVETWEGWETTVSQQVDVAIKRYPDNIAIRVGSTDTEVTYGMLKNLIGRAARALKDLNVGDTSKVAILSEPSVNMIVFILATLRVGAAYVPLDSRNPRERLSSIIGDSSPCVLLTDSTMVERASILGEGHTMPVGKMETLLTADSPDGLYEENESHPDKPAFVLYTSGSTGTPKGVLLDHRNWVNQFAAVTHHYGLSQEIVLQQSSPGFDMAIEQIFIALCNGGTVVLAPSSIRGDALGLAQLIMDECITYTMAVPSEYSAMIQHGSDWLRRCSHWRYAFSGGEKLTDRLRDEFQSLRLLQLQLINVYGPTEITVSCCRGDVPLAIDNGRNGNYCPVGRTMPNYQVHIIGPDGRSLPTGFPGEIYISGLAVGRGYLNQPELTDAKFLSGATLPAGLSGLPESHVVYRTGDRGRLLNDSSLVFLGRLEGDSQIKLRGQRVELDEIAHAVLEVSKGKVANVQVSVRGAGTDAFLVAFVVFSNIALDEGVDRTTYLKQLRQRIPLPRYMWPSIMVPIEELPLSVNGKVDRKALDAILLPDSIPDEQALVNLDENEMTLLRMWQEVLPDTAPKRLKITKDTDFFEAGGNSLSLVRLQAVIRDQLEVKVPLVELVESCSLEAMAQRLWSNHSISSNHFIWEDEASVPESEHDSEYANLGVESPRMAGNPGKIVILTGASGFLGKHILQGLVTSSAVSEVHCIAVRSQESMQKLISIGSLKIIVHTGDLTEPRLGLDIPTARSLASRANIIVHNGADVSFLKSYSSLKKANVGSTAELVRLAKPRRIPIHFVSSAGVAGFVPRDELPLREVSVAAYPPPQDASAHGYQVAKWVSERLLERANQQYNLDIVLHRPTGIVGEEAPNVDILGNLLSYSRKVEFAPDMDGWDGYLDLVDVEVVAQRIVALLELLPSVSETEAGVVSVVHTCNPDAFPVHGLGEYLGKSQGRPLDKLPMTEWTALAMEAGMNKMVGMYLLEVSSKRMGWYPPVVSDSVN</sequence>
<dbReference type="GO" id="GO:0032259">
    <property type="term" value="P:methylation"/>
    <property type="evidence" value="ECO:0007669"/>
    <property type="project" value="UniProtKB-KW"/>
</dbReference>
<dbReference type="SMART" id="SM00825">
    <property type="entry name" value="PKS_KS"/>
    <property type="match status" value="1"/>
</dbReference>
<accession>A0AAD6CKZ2</accession>
<dbReference type="PROSITE" id="PS52019">
    <property type="entry name" value="PKS_MFAS_DH"/>
    <property type="match status" value="1"/>
</dbReference>
<dbReference type="InterPro" id="IPR014031">
    <property type="entry name" value="Ketoacyl_synth_C"/>
</dbReference>
<dbReference type="SMART" id="SM00823">
    <property type="entry name" value="PKS_PP"/>
    <property type="match status" value="2"/>
</dbReference>
<dbReference type="InterPro" id="IPR013968">
    <property type="entry name" value="PKS_KR"/>
</dbReference>
<feature type="compositionally biased region" description="Polar residues" evidence="10">
    <location>
        <begin position="2554"/>
        <end position="2578"/>
    </location>
</feature>
<evidence type="ECO:0000256" key="8">
    <source>
        <dbReference type="ARBA" id="ARBA00029443"/>
    </source>
</evidence>
<feature type="region of interest" description="Disordered" evidence="10">
    <location>
        <begin position="2546"/>
        <end position="2586"/>
    </location>
</feature>
<dbReference type="CDD" id="cd00833">
    <property type="entry name" value="PKS"/>
    <property type="match status" value="1"/>
</dbReference>
<dbReference type="PROSITE" id="PS50075">
    <property type="entry name" value="CARRIER"/>
    <property type="match status" value="2"/>
</dbReference>
<dbReference type="InterPro" id="IPR042099">
    <property type="entry name" value="ANL_N_sf"/>
</dbReference>
<dbReference type="PANTHER" id="PTHR43775">
    <property type="entry name" value="FATTY ACID SYNTHASE"/>
    <property type="match status" value="1"/>
</dbReference>
<dbReference type="PROSITE" id="PS00455">
    <property type="entry name" value="AMP_BINDING"/>
    <property type="match status" value="1"/>
</dbReference>
<dbReference type="Gene3D" id="3.40.366.10">
    <property type="entry name" value="Malonyl-Coenzyme A Acyl Carrier Protein, domain 2"/>
    <property type="match status" value="1"/>
</dbReference>
<dbReference type="InterPro" id="IPR006162">
    <property type="entry name" value="Ppantetheine_attach_site"/>
</dbReference>